<protein>
    <submittedName>
        <fullName evidence="1">Uncharacterized protein</fullName>
    </submittedName>
</protein>
<dbReference type="InParanoid" id="D7FP66"/>
<name>D7FP66_ECTSI</name>
<evidence type="ECO:0000313" key="1">
    <source>
        <dbReference type="EMBL" id="CBJ30327.1"/>
    </source>
</evidence>
<sequence>MSPPLSSTRSRSGTGCFFTDEFEASARHKSARQQCLSISDLDMALL</sequence>
<gene>
    <name evidence="1" type="ORF">Esi_0187_0008</name>
</gene>
<reference evidence="1 2" key="1">
    <citation type="journal article" date="2010" name="Nature">
        <title>The Ectocarpus genome and the independent evolution of multicellularity in brown algae.</title>
        <authorList>
            <person name="Cock J.M."/>
            <person name="Sterck L."/>
            <person name="Rouze P."/>
            <person name="Scornet D."/>
            <person name="Allen A.E."/>
            <person name="Amoutzias G."/>
            <person name="Anthouard V."/>
            <person name="Artiguenave F."/>
            <person name="Aury J.M."/>
            <person name="Badger J.H."/>
            <person name="Beszteri B."/>
            <person name="Billiau K."/>
            <person name="Bonnet E."/>
            <person name="Bothwell J.H."/>
            <person name="Bowler C."/>
            <person name="Boyen C."/>
            <person name="Brownlee C."/>
            <person name="Carrano C.J."/>
            <person name="Charrier B."/>
            <person name="Cho G.Y."/>
            <person name="Coelho S.M."/>
            <person name="Collen J."/>
            <person name="Corre E."/>
            <person name="Da Silva C."/>
            <person name="Delage L."/>
            <person name="Delaroque N."/>
            <person name="Dittami S.M."/>
            <person name="Doulbeau S."/>
            <person name="Elias M."/>
            <person name="Farnham G."/>
            <person name="Gachon C.M."/>
            <person name="Gschloessl B."/>
            <person name="Heesch S."/>
            <person name="Jabbari K."/>
            <person name="Jubin C."/>
            <person name="Kawai H."/>
            <person name="Kimura K."/>
            <person name="Kloareg B."/>
            <person name="Kupper F.C."/>
            <person name="Lang D."/>
            <person name="Le Bail A."/>
            <person name="Leblanc C."/>
            <person name="Lerouge P."/>
            <person name="Lohr M."/>
            <person name="Lopez P.J."/>
            <person name="Martens C."/>
            <person name="Maumus F."/>
            <person name="Michel G."/>
            <person name="Miranda-Saavedra D."/>
            <person name="Morales J."/>
            <person name="Moreau H."/>
            <person name="Motomura T."/>
            <person name="Nagasato C."/>
            <person name="Napoli C.A."/>
            <person name="Nelson D.R."/>
            <person name="Nyvall-Collen P."/>
            <person name="Peters A.F."/>
            <person name="Pommier C."/>
            <person name="Potin P."/>
            <person name="Poulain J."/>
            <person name="Quesneville H."/>
            <person name="Read B."/>
            <person name="Rensing S.A."/>
            <person name="Ritter A."/>
            <person name="Rousvoal S."/>
            <person name="Samanta M."/>
            <person name="Samson G."/>
            <person name="Schroeder D.C."/>
            <person name="Segurens B."/>
            <person name="Strittmatter M."/>
            <person name="Tonon T."/>
            <person name="Tregear J.W."/>
            <person name="Valentin K."/>
            <person name="von Dassow P."/>
            <person name="Yamagishi T."/>
            <person name="Van de Peer Y."/>
            <person name="Wincker P."/>
        </authorList>
    </citation>
    <scope>NUCLEOTIDE SEQUENCE [LARGE SCALE GENOMIC DNA]</scope>
    <source>
        <strain evidence="2">Ec32 / CCAP1310/4</strain>
    </source>
</reference>
<proteinExistence type="predicted"/>
<keyword evidence="2" id="KW-1185">Reference proteome</keyword>
<accession>D7FP66</accession>
<dbReference type="AlphaFoldDB" id="D7FP66"/>
<dbReference type="Proteomes" id="UP000002630">
    <property type="component" value="Unassembled WGS sequence"/>
</dbReference>
<dbReference type="EMBL" id="FN649760">
    <property type="protein sequence ID" value="CBJ30327.1"/>
    <property type="molecule type" value="Genomic_DNA"/>
</dbReference>
<evidence type="ECO:0000313" key="2">
    <source>
        <dbReference type="Proteomes" id="UP000002630"/>
    </source>
</evidence>
<organism evidence="1 2">
    <name type="scientific">Ectocarpus siliculosus</name>
    <name type="common">Brown alga</name>
    <name type="synonym">Conferva siliculosa</name>
    <dbReference type="NCBI Taxonomy" id="2880"/>
    <lineage>
        <taxon>Eukaryota</taxon>
        <taxon>Sar</taxon>
        <taxon>Stramenopiles</taxon>
        <taxon>Ochrophyta</taxon>
        <taxon>PX clade</taxon>
        <taxon>Phaeophyceae</taxon>
        <taxon>Ectocarpales</taxon>
        <taxon>Ectocarpaceae</taxon>
        <taxon>Ectocarpus</taxon>
    </lineage>
</organism>